<dbReference type="Pfam" id="PF19030">
    <property type="entry name" value="TSP1_ADAMTS"/>
    <property type="match status" value="2"/>
</dbReference>
<keyword evidence="3" id="KW-0732">Signal</keyword>
<evidence type="ECO:0000256" key="2">
    <source>
        <dbReference type="ARBA" id="ARBA00022525"/>
    </source>
</evidence>
<comment type="caution">
    <text evidence="5">The sequence shown here is derived from an EMBL/GenBank/DDBJ whole genome shotgun (WGS) entry which is preliminary data.</text>
</comment>
<dbReference type="PROSITE" id="PS50092">
    <property type="entry name" value="TSP1"/>
    <property type="match status" value="1"/>
</dbReference>
<dbReference type="SUPFAM" id="SSF82895">
    <property type="entry name" value="TSP-1 type 1 repeat"/>
    <property type="match status" value="2"/>
</dbReference>
<gene>
    <name evidence="5" type="ORF">PACLA_8A068054</name>
</gene>
<dbReference type="Gene3D" id="2.20.100.10">
    <property type="entry name" value="Thrombospondin type-1 (TSP1) repeat"/>
    <property type="match status" value="1"/>
</dbReference>
<dbReference type="GO" id="GO:0004222">
    <property type="term" value="F:metalloendopeptidase activity"/>
    <property type="evidence" value="ECO:0007669"/>
    <property type="project" value="TreeGrafter"/>
</dbReference>
<dbReference type="GO" id="GO:0006508">
    <property type="term" value="P:proteolysis"/>
    <property type="evidence" value="ECO:0007669"/>
    <property type="project" value="TreeGrafter"/>
</dbReference>
<dbReference type="Proteomes" id="UP001152795">
    <property type="component" value="Unassembled WGS sequence"/>
</dbReference>
<keyword evidence="2" id="KW-0964">Secreted</keyword>
<dbReference type="InterPro" id="IPR000884">
    <property type="entry name" value="TSP1_rpt"/>
</dbReference>
<evidence type="ECO:0000313" key="6">
    <source>
        <dbReference type="Proteomes" id="UP001152795"/>
    </source>
</evidence>
<dbReference type="FunFam" id="2.20.100.10:FF:000005">
    <property type="entry name" value="ADAM metallopeptidase with thrombospondin type 1 motif 9"/>
    <property type="match status" value="1"/>
</dbReference>
<dbReference type="GO" id="GO:0030198">
    <property type="term" value="P:extracellular matrix organization"/>
    <property type="evidence" value="ECO:0007669"/>
    <property type="project" value="TreeGrafter"/>
</dbReference>
<protein>
    <submittedName>
        <fullName evidence="5">Uncharacterized protein</fullName>
    </submittedName>
</protein>
<dbReference type="EMBL" id="CACRXK020002615">
    <property type="protein sequence ID" value="CAB3995183.1"/>
    <property type="molecule type" value="Genomic_DNA"/>
</dbReference>
<sequence length="211" mass="23888">MKITYIHESNKYRDEIIIPGLVTEDLKLVFVFFRESNEGVVIRYNVPVEIPVKPSSDIFYWKTGEWSTCSKTCAGGISTRDVTCSRKDDNTRVGIVNCPQDRKPAGEQVCNAQECPPEWHSHLTACTKTCGKGTQSKKIECRRLTTDHYCVVNDTECTEPRPTAGEPGLIYCNEIACPPVYKPEPWSKVSKVNHIGKQNMICELDRRKVLC</sequence>
<accession>A0A7D9I2Q4</accession>
<evidence type="ECO:0000256" key="3">
    <source>
        <dbReference type="ARBA" id="ARBA00022729"/>
    </source>
</evidence>
<dbReference type="GO" id="GO:0005576">
    <property type="term" value="C:extracellular region"/>
    <property type="evidence" value="ECO:0007669"/>
    <property type="project" value="UniProtKB-SubCell"/>
</dbReference>
<dbReference type="OrthoDB" id="10035764at2759"/>
<dbReference type="PANTHER" id="PTHR13723">
    <property type="entry name" value="ADAMTS A DISINTEGRIN AND METALLOPROTEASE WITH THROMBOSPONDIN MOTIFS PROTEASE"/>
    <property type="match status" value="1"/>
</dbReference>
<name>A0A7D9I2Q4_PARCT</name>
<comment type="subcellular location">
    <subcellularLocation>
        <location evidence="1">Secreted</location>
    </subcellularLocation>
</comment>
<dbReference type="AlphaFoldDB" id="A0A7D9I2Q4"/>
<dbReference type="PANTHER" id="PTHR13723:SF200">
    <property type="entry name" value="ADAM METALLOPEPTIDASE WITH THROMBOSPONDIN TYPE 1 MOTIF B, ISOFORM B"/>
    <property type="match status" value="1"/>
</dbReference>
<dbReference type="SMART" id="SM00209">
    <property type="entry name" value="TSP1"/>
    <property type="match status" value="2"/>
</dbReference>
<evidence type="ECO:0000256" key="1">
    <source>
        <dbReference type="ARBA" id="ARBA00004613"/>
    </source>
</evidence>
<reference evidence="5" key="1">
    <citation type="submission" date="2020-04" db="EMBL/GenBank/DDBJ databases">
        <authorList>
            <person name="Alioto T."/>
            <person name="Alioto T."/>
            <person name="Gomez Garrido J."/>
        </authorList>
    </citation>
    <scope>NUCLEOTIDE SEQUENCE</scope>
    <source>
        <strain evidence="5">A484AB</strain>
    </source>
</reference>
<evidence type="ECO:0000256" key="4">
    <source>
        <dbReference type="ARBA" id="ARBA00022737"/>
    </source>
</evidence>
<organism evidence="5 6">
    <name type="scientific">Paramuricea clavata</name>
    <name type="common">Red gorgonian</name>
    <name type="synonym">Violescent sea-whip</name>
    <dbReference type="NCBI Taxonomy" id="317549"/>
    <lineage>
        <taxon>Eukaryota</taxon>
        <taxon>Metazoa</taxon>
        <taxon>Cnidaria</taxon>
        <taxon>Anthozoa</taxon>
        <taxon>Octocorallia</taxon>
        <taxon>Malacalcyonacea</taxon>
        <taxon>Plexauridae</taxon>
        <taxon>Paramuricea</taxon>
    </lineage>
</organism>
<proteinExistence type="predicted"/>
<keyword evidence="6" id="KW-1185">Reference proteome</keyword>
<dbReference type="InterPro" id="IPR050439">
    <property type="entry name" value="ADAMTS_ADAMTS-like"/>
</dbReference>
<evidence type="ECO:0000313" key="5">
    <source>
        <dbReference type="EMBL" id="CAB3995183.1"/>
    </source>
</evidence>
<dbReference type="GO" id="GO:0031012">
    <property type="term" value="C:extracellular matrix"/>
    <property type="evidence" value="ECO:0007669"/>
    <property type="project" value="TreeGrafter"/>
</dbReference>
<dbReference type="InterPro" id="IPR036383">
    <property type="entry name" value="TSP1_rpt_sf"/>
</dbReference>
<keyword evidence="4" id="KW-0677">Repeat</keyword>